<organism evidence="2 3">
    <name type="scientific">Sphingopyxis macrogoltabida</name>
    <name type="common">Sphingomonas macrogoltabidus</name>
    <dbReference type="NCBI Taxonomy" id="33050"/>
    <lineage>
        <taxon>Bacteria</taxon>
        <taxon>Pseudomonadati</taxon>
        <taxon>Pseudomonadota</taxon>
        <taxon>Alphaproteobacteria</taxon>
        <taxon>Sphingomonadales</taxon>
        <taxon>Sphingomonadaceae</taxon>
        <taxon>Sphingopyxis</taxon>
    </lineage>
</organism>
<gene>
    <name evidence="2" type="ORF">ATM17_17555</name>
</gene>
<evidence type="ECO:0000313" key="3">
    <source>
        <dbReference type="Proteomes" id="UP000076088"/>
    </source>
</evidence>
<keyword evidence="3" id="KW-1185">Reference proteome</keyword>
<name>A0AAC9FG01_SPHMC</name>
<reference evidence="3" key="1">
    <citation type="submission" date="2015-11" db="EMBL/GenBank/DDBJ databases">
        <title>Complete genome sequence of a polyethylene-glycol degrader Sphingopyxis macrogoltabida 203N (NBRC 111659).</title>
        <authorList>
            <person name="Yoshiyuki O."/>
            <person name="Shouta N."/>
            <person name="Nagata Y."/>
            <person name="Numata M."/>
            <person name="Tsuchikane K."/>
            <person name="Hosoyama A."/>
            <person name="Yamazoe A."/>
            <person name="Tsuda M."/>
            <person name="Fujita N."/>
            <person name="Kawai F."/>
        </authorList>
    </citation>
    <scope>NUCLEOTIDE SEQUENCE [LARGE SCALE GENOMIC DNA]</scope>
    <source>
        <strain evidence="3">203N</strain>
    </source>
</reference>
<sequence length="74" mass="8275">MEAARHFPRKGVHKNRRDPVSKLRLAPAQPVNAVPPQEPVDSIAFAPDGQQNINLCYEALGDYFALTIFNFNVI</sequence>
<reference evidence="2 3" key="2">
    <citation type="journal article" date="2016" name="Genome Announc.">
        <title>Complete Genome Sequence of Sphingopyxis macrogoltabida Strain 203N (NBRC 111659), a Polyethylene Glycol Degrader.</title>
        <authorList>
            <person name="Ohtsubo Y."/>
            <person name="Nonoyama S."/>
            <person name="Nagata Y."/>
            <person name="Numata M."/>
            <person name="Tsuchikane K."/>
            <person name="Hosoyama A."/>
            <person name="Yamazoe A."/>
            <person name="Tsuda M."/>
            <person name="Fujita N."/>
            <person name="Kawai F."/>
        </authorList>
    </citation>
    <scope>NUCLEOTIDE SEQUENCE [LARGE SCALE GENOMIC DNA]</scope>
    <source>
        <strain evidence="2 3">203N</strain>
    </source>
</reference>
<dbReference type="AlphaFoldDB" id="A0AAC9FG01"/>
<evidence type="ECO:0000256" key="1">
    <source>
        <dbReference type="SAM" id="MobiDB-lite"/>
    </source>
</evidence>
<evidence type="ECO:0000313" key="2">
    <source>
        <dbReference type="EMBL" id="AMU90830.1"/>
    </source>
</evidence>
<dbReference type="Proteomes" id="UP000076088">
    <property type="component" value="Chromosome"/>
</dbReference>
<protein>
    <submittedName>
        <fullName evidence="2">Transport system inner membrane component</fullName>
    </submittedName>
</protein>
<dbReference type="KEGG" id="smaz:LH19_16985"/>
<feature type="region of interest" description="Disordered" evidence="1">
    <location>
        <begin position="1"/>
        <end position="33"/>
    </location>
</feature>
<feature type="compositionally biased region" description="Basic residues" evidence="1">
    <location>
        <begin position="1"/>
        <end position="16"/>
    </location>
</feature>
<accession>A0AAC9FG01</accession>
<proteinExistence type="predicted"/>
<dbReference type="EMBL" id="CP013344">
    <property type="protein sequence ID" value="AMU90830.1"/>
    <property type="molecule type" value="Genomic_DNA"/>
</dbReference>